<gene>
    <name evidence="1" type="ORF">EVA_06619</name>
</gene>
<name>J9GRQ9_9ZZZZ</name>
<dbReference type="EMBL" id="AMCI01001526">
    <property type="protein sequence ID" value="EJX05263.1"/>
    <property type="molecule type" value="Genomic_DNA"/>
</dbReference>
<reference evidence="1" key="1">
    <citation type="journal article" date="2012" name="PLoS ONE">
        <title>Gene sets for utilization of primary and secondary nutrition supplies in the distal gut of endangered iberian lynx.</title>
        <authorList>
            <person name="Alcaide M."/>
            <person name="Messina E."/>
            <person name="Richter M."/>
            <person name="Bargiela R."/>
            <person name="Peplies J."/>
            <person name="Huws S.A."/>
            <person name="Newbold C.J."/>
            <person name="Golyshin P.N."/>
            <person name="Simon M.A."/>
            <person name="Lopez G."/>
            <person name="Yakimov M.M."/>
            <person name="Ferrer M."/>
        </authorList>
    </citation>
    <scope>NUCLEOTIDE SEQUENCE</scope>
</reference>
<evidence type="ECO:0000313" key="1">
    <source>
        <dbReference type="EMBL" id="EJX05263.1"/>
    </source>
</evidence>
<comment type="caution">
    <text evidence="1">The sequence shown here is derived from an EMBL/GenBank/DDBJ whole genome shotgun (WGS) entry which is preliminary data.</text>
</comment>
<protein>
    <submittedName>
        <fullName evidence="1">Uncharacterized protein</fullName>
    </submittedName>
</protein>
<accession>J9GRQ9</accession>
<organism evidence="1">
    <name type="scientific">gut metagenome</name>
    <dbReference type="NCBI Taxonomy" id="749906"/>
    <lineage>
        <taxon>unclassified sequences</taxon>
        <taxon>metagenomes</taxon>
        <taxon>organismal metagenomes</taxon>
    </lineage>
</organism>
<sequence length="163" mass="18113">MKTTKEIQQEWEKAKLHEQIKCEEQGKTQAASKYAACTMFKGTEDLNGMIDLMFTAQGMEFCTRAGFPSMEVFEQFKQTEPDTLKKRGIYVNCGRISLCDPINAFLIGNTSADIKTQQTALNRIVCLHGAKATIIAGGYSVVKTAADAKSWISHTEIEHGRVL</sequence>
<proteinExistence type="predicted"/>
<dbReference type="AlphaFoldDB" id="J9GRQ9"/>